<dbReference type="GO" id="GO:0003697">
    <property type="term" value="F:single-stranded DNA binding"/>
    <property type="evidence" value="ECO:0007669"/>
    <property type="project" value="UniProtKB-UniRule"/>
</dbReference>
<dbReference type="Pfam" id="PF02463">
    <property type="entry name" value="SMC_N"/>
    <property type="match status" value="1"/>
</dbReference>
<evidence type="ECO:0000256" key="9">
    <source>
        <dbReference type="HAMAP-Rule" id="MF_00365"/>
    </source>
</evidence>
<dbReference type="InterPro" id="IPR001238">
    <property type="entry name" value="DNA-binding_RecF"/>
</dbReference>
<dbReference type="GO" id="GO:0000731">
    <property type="term" value="P:DNA synthesis involved in DNA repair"/>
    <property type="evidence" value="ECO:0007669"/>
    <property type="project" value="TreeGrafter"/>
</dbReference>
<proteinExistence type="inferred from homology"/>
<comment type="similarity">
    <text evidence="2 9 10">Belongs to the RecF family.</text>
</comment>
<dbReference type="GO" id="GO:0005737">
    <property type="term" value="C:cytoplasm"/>
    <property type="evidence" value="ECO:0007669"/>
    <property type="project" value="UniProtKB-SubCell"/>
</dbReference>
<keyword evidence="8 9" id="KW-0238">DNA-binding</keyword>
<dbReference type="NCBIfam" id="TIGR00611">
    <property type="entry name" value="recf"/>
    <property type="match status" value="1"/>
</dbReference>
<keyword evidence="4 9" id="KW-0963">Cytoplasm</keyword>
<dbReference type="InterPro" id="IPR027417">
    <property type="entry name" value="P-loop_NTPase"/>
</dbReference>
<dbReference type="HAMAP" id="MF_00365">
    <property type="entry name" value="RecF"/>
    <property type="match status" value="1"/>
</dbReference>
<protein>
    <recommendedName>
        <fullName evidence="3 9">DNA replication and repair protein RecF</fullName>
    </recommendedName>
</protein>
<dbReference type="InterPro" id="IPR018078">
    <property type="entry name" value="DNA-binding_RecF_CS"/>
</dbReference>
<evidence type="ECO:0000313" key="13">
    <source>
        <dbReference type="Proteomes" id="UP000178377"/>
    </source>
</evidence>
<dbReference type="InterPro" id="IPR003395">
    <property type="entry name" value="RecF/RecN/SMC_N"/>
</dbReference>
<dbReference type="AlphaFoldDB" id="A0A1F5PGZ5"/>
<dbReference type="STRING" id="1817828.A2722_04255"/>
<reference evidence="12 13" key="1">
    <citation type="journal article" date="2016" name="Nat. Commun.">
        <title>Thousands of microbial genomes shed light on interconnected biogeochemical processes in an aquifer system.</title>
        <authorList>
            <person name="Anantharaman K."/>
            <person name="Brown C.T."/>
            <person name="Hug L.A."/>
            <person name="Sharon I."/>
            <person name="Castelle C.J."/>
            <person name="Probst A.J."/>
            <person name="Thomas B.C."/>
            <person name="Singh A."/>
            <person name="Wilkins M.J."/>
            <person name="Karaoz U."/>
            <person name="Brodie E.L."/>
            <person name="Williams K.H."/>
            <person name="Hubbard S.S."/>
            <person name="Banfield J.F."/>
        </authorList>
    </citation>
    <scope>NUCLEOTIDE SEQUENCE [LARGE SCALE GENOMIC DNA]</scope>
</reference>
<dbReference type="GO" id="GO:0006260">
    <property type="term" value="P:DNA replication"/>
    <property type="evidence" value="ECO:0007669"/>
    <property type="project" value="UniProtKB-UniRule"/>
</dbReference>
<evidence type="ECO:0000256" key="6">
    <source>
        <dbReference type="ARBA" id="ARBA00022741"/>
    </source>
</evidence>
<dbReference type="PROSITE" id="PS00618">
    <property type="entry name" value="RECF_2"/>
    <property type="match status" value="1"/>
</dbReference>
<evidence type="ECO:0000259" key="11">
    <source>
        <dbReference type="Pfam" id="PF02463"/>
    </source>
</evidence>
<keyword evidence="5 9" id="KW-0235">DNA replication</keyword>
<comment type="subcellular location">
    <subcellularLocation>
        <location evidence="1 9 10">Cytoplasm</location>
    </subcellularLocation>
</comment>
<accession>A0A1F5PGZ5</accession>
<organism evidence="12 13">
    <name type="scientific">Candidatus Doudnabacteria bacterium RIFCSPHIGHO2_01_FULL_50_11</name>
    <dbReference type="NCBI Taxonomy" id="1817828"/>
    <lineage>
        <taxon>Bacteria</taxon>
        <taxon>Candidatus Doudnaibacteriota</taxon>
    </lineage>
</organism>
<dbReference type="SUPFAM" id="SSF52540">
    <property type="entry name" value="P-loop containing nucleoside triphosphate hydrolases"/>
    <property type="match status" value="1"/>
</dbReference>
<gene>
    <name evidence="9" type="primary">recF</name>
    <name evidence="12" type="ORF">A2722_04255</name>
</gene>
<evidence type="ECO:0000256" key="5">
    <source>
        <dbReference type="ARBA" id="ARBA00022705"/>
    </source>
</evidence>
<dbReference type="PANTHER" id="PTHR32182">
    <property type="entry name" value="DNA REPLICATION AND REPAIR PROTEIN RECF"/>
    <property type="match status" value="1"/>
</dbReference>
<evidence type="ECO:0000256" key="2">
    <source>
        <dbReference type="ARBA" id="ARBA00008016"/>
    </source>
</evidence>
<dbReference type="InterPro" id="IPR042174">
    <property type="entry name" value="RecF_2"/>
</dbReference>
<dbReference type="Gene3D" id="1.20.1050.90">
    <property type="entry name" value="RecF/RecN/SMC, N-terminal domain"/>
    <property type="match status" value="1"/>
</dbReference>
<dbReference type="GO" id="GO:0006302">
    <property type="term" value="P:double-strand break repair"/>
    <property type="evidence" value="ECO:0007669"/>
    <property type="project" value="TreeGrafter"/>
</dbReference>
<evidence type="ECO:0000313" key="12">
    <source>
        <dbReference type="EMBL" id="OGE88932.1"/>
    </source>
</evidence>
<evidence type="ECO:0000256" key="7">
    <source>
        <dbReference type="ARBA" id="ARBA00022840"/>
    </source>
</evidence>
<name>A0A1F5PGZ5_9BACT</name>
<comment type="function">
    <text evidence="9 10">The RecF protein is involved in DNA metabolism; it is required for DNA replication and normal SOS inducibility. RecF binds preferentially to single-stranded, linear DNA. It also seems to bind ATP.</text>
</comment>
<dbReference type="Proteomes" id="UP000178377">
    <property type="component" value="Unassembled WGS sequence"/>
</dbReference>
<feature type="domain" description="RecF/RecN/SMC N-terminal" evidence="11">
    <location>
        <begin position="16"/>
        <end position="349"/>
    </location>
</feature>
<dbReference type="EMBL" id="MFEO01000027">
    <property type="protein sequence ID" value="OGE88932.1"/>
    <property type="molecule type" value="Genomic_DNA"/>
</dbReference>
<evidence type="ECO:0000256" key="10">
    <source>
        <dbReference type="RuleBase" id="RU000578"/>
    </source>
</evidence>
<dbReference type="PANTHER" id="PTHR32182:SF0">
    <property type="entry name" value="DNA REPLICATION AND REPAIR PROTEIN RECF"/>
    <property type="match status" value="1"/>
</dbReference>
<evidence type="ECO:0000256" key="8">
    <source>
        <dbReference type="ARBA" id="ARBA00023125"/>
    </source>
</evidence>
<keyword evidence="7 9" id="KW-0067">ATP-binding</keyword>
<keyword evidence="9 10" id="KW-0234">DNA repair</keyword>
<evidence type="ECO:0000256" key="1">
    <source>
        <dbReference type="ARBA" id="ARBA00004496"/>
    </source>
</evidence>
<dbReference type="Gene3D" id="3.40.50.300">
    <property type="entry name" value="P-loop containing nucleotide triphosphate hydrolases"/>
    <property type="match status" value="1"/>
</dbReference>
<dbReference type="GO" id="GO:0005524">
    <property type="term" value="F:ATP binding"/>
    <property type="evidence" value="ECO:0007669"/>
    <property type="project" value="UniProtKB-UniRule"/>
</dbReference>
<dbReference type="GO" id="GO:0009432">
    <property type="term" value="P:SOS response"/>
    <property type="evidence" value="ECO:0007669"/>
    <property type="project" value="UniProtKB-UniRule"/>
</dbReference>
<keyword evidence="6 9" id="KW-0547">Nucleotide-binding</keyword>
<sequence length="372" mass="42619">MSLSGDADQNLANVRISKVTTENFRNLKNLEWDVAQDFVILVGPNASGKTNFLESIFYASTLQAFPPGKSWEIITFGSDYFRVSFEIEQKGLEYYYGRKENNRYMRSQRINGIKKMPSQILGALPSVSFLPQDLNLLRLSPGVRREYLDEVLLQTESEYEEVMIEYAKVLTQRNELLYRIALGQAQEQELDFWDQKLSFLGSTIMGARTKLAEFLNAGLEDVYTSLTGSEIDLRFLYTTSGIEEISQENIYDQLLRHRNQDVASGRTETGPHRDDWRIEDSNTRNLARFLSRGEQRSVIIALKMQEFQFLKDVLGVEPVMLLDELLAELDKTRQGHLLNHLPPKTQKFLTTTDIDALPESVVSQALIITIPK</sequence>
<evidence type="ECO:0000256" key="3">
    <source>
        <dbReference type="ARBA" id="ARBA00020170"/>
    </source>
</evidence>
<evidence type="ECO:0000256" key="4">
    <source>
        <dbReference type="ARBA" id="ARBA00022490"/>
    </source>
</evidence>
<feature type="binding site" evidence="9">
    <location>
        <begin position="43"/>
        <end position="50"/>
    </location>
    <ligand>
        <name>ATP</name>
        <dbReference type="ChEBI" id="CHEBI:30616"/>
    </ligand>
</feature>
<keyword evidence="9 10" id="KW-0227">DNA damage</keyword>
<comment type="caution">
    <text evidence="12">The sequence shown here is derived from an EMBL/GenBank/DDBJ whole genome shotgun (WGS) entry which is preliminary data.</text>
</comment>
<keyword evidence="9 10" id="KW-0742">SOS response</keyword>